<feature type="transmembrane region" description="Helical" evidence="1">
    <location>
        <begin position="76"/>
        <end position="101"/>
    </location>
</feature>
<comment type="caution">
    <text evidence="2">The sequence shown here is derived from an EMBL/GenBank/DDBJ whole genome shotgun (WGS) entry which is preliminary data.</text>
</comment>
<dbReference type="RefSeq" id="WP_188497734.1">
    <property type="nucleotide sequence ID" value="NZ_BMFV01000019.1"/>
</dbReference>
<dbReference type="EMBL" id="BMFV01000019">
    <property type="protein sequence ID" value="GGH83763.1"/>
    <property type="molecule type" value="Genomic_DNA"/>
</dbReference>
<protein>
    <submittedName>
        <fullName evidence="2">Uncharacterized protein</fullName>
    </submittedName>
</protein>
<evidence type="ECO:0000313" key="2">
    <source>
        <dbReference type="EMBL" id="GGH83763.1"/>
    </source>
</evidence>
<evidence type="ECO:0000313" key="3">
    <source>
        <dbReference type="Proteomes" id="UP000656813"/>
    </source>
</evidence>
<gene>
    <name evidence="2" type="ORF">GCM10007096_25270</name>
</gene>
<organism evidence="2 3">
    <name type="scientific">Pullulanibacillus pueri</name>
    <dbReference type="NCBI Taxonomy" id="1437324"/>
    <lineage>
        <taxon>Bacteria</taxon>
        <taxon>Bacillati</taxon>
        <taxon>Bacillota</taxon>
        <taxon>Bacilli</taxon>
        <taxon>Bacillales</taxon>
        <taxon>Sporolactobacillaceae</taxon>
        <taxon>Pullulanibacillus</taxon>
    </lineage>
</organism>
<feature type="transmembrane region" description="Helical" evidence="1">
    <location>
        <begin position="41"/>
        <end position="64"/>
    </location>
</feature>
<proteinExistence type="predicted"/>
<keyword evidence="1" id="KW-1133">Transmembrane helix</keyword>
<keyword evidence="1" id="KW-0812">Transmembrane</keyword>
<evidence type="ECO:0000256" key="1">
    <source>
        <dbReference type="SAM" id="Phobius"/>
    </source>
</evidence>
<sequence>MKTVFVIGSLIASIVGLLGLFVLMFAPAVRHWAREYLTAPLTWLLIYLIIFFIFALIGTILSFFKKKEEKFFFRIYSFWTLFISGCGICIISVIMVINHILTDF</sequence>
<keyword evidence="3" id="KW-1185">Reference proteome</keyword>
<keyword evidence="1" id="KW-0472">Membrane</keyword>
<name>A0A8J2ZX22_9BACL</name>
<accession>A0A8J2ZX22</accession>
<reference evidence="2" key="2">
    <citation type="submission" date="2020-09" db="EMBL/GenBank/DDBJ databases">
        <authorList>
            <person name="Sun Q."/>
            <person name="Zhou Y."/>
        </authorList>
    </citation>
    <scope>NUCLEOTIDE SEQUENCE</scope>
    <source>
        <strain evidence="2">CGMCC 1.12777</strain>
    </source>
</reference>
<dbReference type="Proteomes" id="UP000656813">
    <property type="component" value="Unassembled WGS sequence"/>
</dbReference>
<feature type="transmembrane region" description="Helical" evidence="1">
    <location>
        <begin position="7"/>
        <end position="29"/>
    </location>
</feature>
<reference evidence="2" key="1">
    <citation type="journal article" date="2014" name="Int. J. Syst. Evol. Microbiol.">
        <title>Complete genome sequence of Corynebacterium casei LMG S-19264T (=DSM 44701T), isolated from a smear-ripened cheese.</title>
        <authorList>
            <consortium name="US DOE Joint Genome Institute (JGI-PGF)"/>
            <person name="Walter F."/>
            <person name="Albersmeier A."/>
            <person name="Kalinowski J."/>
            <person name="Ruckert C."/>
        </authorList>
    </citation>
    <scope>NUCLEOTIDE SEQUENCE</scope>
    <source>
        <strain evidence="2">CGMCC 1.12777</strain>
    </source>
</reference>
<dbReference type="AlphaFoldDB" id="A0A8J2ZX22"/>